<dbReference type="PROSITE" id="PS00455">
    <property type="entry name" value="AMP_BINDING"/>
    <property type="match status" value="1"/>
</dbReference>
<dbReference type="InterPro" id="IPR042099">
    <property type="entry name" value="ANL_N_sf"/>
</dbReference>
<dbReference type="GO" id="GO:0071766">
    <property type="term" value="P:Actinobacterium-type cell wall biogenesis"/>
    <property type="evidence" value="ECO:0007669"/>
    <property type="project" value="UniProtKB-ARBA"/>
</dbReference>
<evidence type="ECO:0000259" key="5">
    <source>
        <dbReference type="Pfam" id="PF00501"/>
    </source>
</evidence>
<organism evidence="6 7">
    <name type="scientific">Micromonospora parathelypteridis</name>
    <dbReference type="NCBI Taxonomy" id="1839617"/>
    <lineage>
        <taxon>Bacteria</taxon>
        <taxon>Bacillati</taxon>
        <taxon>Actinomycetota</taxon>
        <taxon>Actinomycetes</taxon>
        <taxon>Micromonosporales</taxon>
        <taxon>Micromonosporaceae</taxon>
        <taxon>Micromonospora</taxon>
    </lineage>
</organism>
<dbReference type="PANTHER" id="PTHR22754:SF32">
    <property type="entry name" value="DISCO-INTERACTING PROTEIN 2"/>
    <property type="match status" value="1"/>
</dbReference>
<evidence type="ECO:0000256" key="3">
    <source>
        <dbReference type="ARBA" id="ARBA00022832"/>
    </source>
</evidence>
<dbReference type="InterPro" id="IPR020845">
    <property type="entry name" value="AMP-binding_CS"/>
</dbReference>
<keyword evidence="7" id="KW-1185">Reference proteome</keyword>
<dbReference type="GO" id="GO:0006633">
    <property type="term" value="P:fatty acid biosynthetic process"/>
    <property type="evidence" value="ECO:0007669"/>
    <property type="project" value="TreeGrafter"/>
</dbReference>
<dbReference type="SUPFAM" id="SSF56801">
    <property type="entry name" value="Acetyl-CoA synthetase-like"/>
    <property type="match status" value="1"/>
</dbReference>
<accession>A0A840WA25</accession>
<dbReference type="CDD" id="cd05931">
    <property type="entry name" value="FAAL"/>
    <property type="match status" value="1"/>
</dbReference>
<dbReference type="InterPro" id="IPR045851">
    <property type="entry name" value="AMP-bd_C_sf"/>
</dbReference>
<dbReference type="GO" id="GO:0016874">
    <property type="term" value="F:ligase activity"/>
    <property type="evidence" value="ECO:0007669"/>
    <property type="project" value="UniProtKB-KW"/>
</dbReference>
<dbReference type="GO" id="GO:0070566">
    <property type="term" value="F:adenylyltransferase activity"/>
    <property type="evidence" value="ECO:0007669"/>
    <property type="project" value="TreeGrafter"/>
</dbReference>
<dbReference type="FunFam" id="3.40.50.12780:FF:000013">
    <property type="entry name" value="Long-chain-fatty-acid--AMP ligase FadD32"/>
    <property type="match status" value="1"/>
</dbReference>
<dbReference type="PANTHER" id="PTHR22754">
    <property type="entry name" value="DISCO-INTERACTING PROTEIN 2 DIP2 -RELATED"/>
    <property type="match status" value="1"/>
</dbReference>
<evidence type="ECO:0000256" key="2">
    <source>
        <dbReference type="ARBA" id="ARBA00022598"/>
    </source>
</evidence>
<keyword evidence="4" id="KW-0443">Lipid metabolism</keyword>
<dbReference type="RefSeq" id="WP_184185677.1">
    <property type="nucleotide sequence ID" value="NZ_BMNF01000004.1"/>
</dbReference>
<dbReference type="Gene3D" id="3.40.50.12780">
    <property type="entry name" value="N-terminal domain of ligase-like"/>
    <property type="match status" value="1"/>
</dbReference>
<protein>
    <submittedName>
        <fullName evidence="6">Acyl-CoA synthetase (AMP-forming)/AMP-acid ligase II</fullName>
    </submittedName>
</protein>
<comment type="caution">
    <text evidence="6">The sequence shown here is derived from an EMBL/GenBank/DDBJ whole genome shotgun (WGS) entry which is preliminary data.</text>
</comment>
<dbReference type="InterPro" id="IPR000873">
    <property type="entry name" value="AMP-dep_synth/lig_dom"/>
</dbReference>
<reference evidence="6 7" key="1">
    <citation type="submission" date="2020-08" db="EMBL/GenBank/DDBJ databases">
        <title>Sequencing the genomes of 1000 actinobacteria strains.</title>
        <authorList>
            <person name="Klenk H.-P."/>
        </authorList>
    </citation>
    <scope>NUCLEOTIDE SEQUENCE [LARGE SCALE GENOMIC DNA]</scope>
    <source>
        <strain evidence="6 7">DSM 103125</strain>
    </source>
</reference>
<proteinExistence type="inferred from homology"/>
<dbReference type="Pfam" id="PF00501">
    <property type="entry name" value="AMP-binding"/>
    <property type="match status" value="1"/>
</dbReference>
<feature type="domain" description="AMP-dependent synthetase/ligase" evidence="5">
    <location>
        <begin position="22"/>
        <end position="421"/>
    </location>
</feature>
<dbReference type="InterPro" id="IPR040097">
    <property type="entry name" value="FAAL/FAAC"/>
</dbReference>
<sequence>MQAETVHAGQSCSSDGFAHVLRARARESAEALAFRFVLDGGRAEEITYGELNRRARAVAIKILDITNGRPERALLLYPPGLDYLTALFACLYSGAVAIPAFPPGATRQPRTMSRLMAIIEDAGASLVLTTSHGAPTIADWLTSTSVDPTPRVVATDLAGYAEHDVSPTTSADSLAVLQYTSGSTSLPRGVMLNHGHLISNTADITRSFGLHDGASATFWLPPYHDMGLIGGLLTPVASGIPATFMSPISFLRRPMSWLQVVSRYRTTHTGGPNFAYDLCVKRVKEADLVGLDLSSVELSFTGAEPIRLDTIERFLKIFEPHGLRPEAIYPCYGLAEATLLVTGGARLGGWRSVSVAREALELERVARPAMAGEPSRNIVGCGAPGPDTRIRIVDPTSGEPVLPGAVGEIWIDSPSVAAGYWRRPTESGDTFGATTTTGEGPYLRTGDLGFVADGDLFVAGRTKDLIVLNGRNYHPIDIEQICEIDVAGIRRDCGAAFAVEDDAGAVERLVVVYEIDPGMTAAQHQAILDGIRGSVTRESSVAPYAIVLIKPRTMPKTSSGKVQRWLARRQYLSGDLAEVARWQASDRAT</sequence>
<name>A0A840WA25_9ACTN</name>
<dbReference type="Proteomes" id="UP000586947">
    <property type="component" value="Unassembled WGS sequence"/>
</dbReference>
<evidence type="ECO:0000256" key="4">
    <source>
        <dbReference type="ARBA" id="ARBA00023098"/>
    </source>
</evidence>
<evidence type="ECO:0000313" key="6">
    <source>
        <dbReference type="EMBL" id="MBB5480969.1"/>
    </source>
</evidence>
<dbReference type="Gene3D" id="3.30.300.30">
    <property type="match status" value="1"/>
</dbReference>
<evidence type="ECO:0000313" key="7">
    <source>
        <dbReference type="Proteomes" id="UP000586947"/>
    </source>
</evidence>
<keyword evidence="2 6" id="KW-0436">Ligase</keyword>
<dbReference type="AlphaFoldDB" id="A0A840WA25"/>
<keyword evidence="3" id="KW-0276">Fatty acid metabolism</keyword>
<gene>
    <name evidence="6" type="ORF">HNR20_005474</name>
</gene>
<dbReference type="EMBL" id="JACHDP010000001">
    <property type="protein sequence ID" value="MBB5480969.1"/>
    <property type="molecule type" value="Genomic_DNA"/>
</dbReference>
<comment type="similarity">
    <text evidence="1">Belongs to the ATP-dependent AMP-binding enzyme family.</text>
</comment>
<dbReference type="GO" id="GO:0005886">
    <property type="term" value="C:plasma membrane"/>
    <property type="evidence" value="ECO:0007669"/>
    <property type="project" value="TreeGrafter"/>
</dbReference>
<evidence type="ECO:0000256" key="1">
    <source>
        <dbReference type="ARBA" id="ARBA00006432"/>
    </source>
</evidence>